<keyword evidence="1" id="KW-0732">Signal</keyword>
<reference evidence="2 3" key="1">
    <citation type="submission" date="2022-05" db="EMBL/GenBank/DDBJ databases">
        <title>A multi-omics perspective on studying reproductive biology in Daphnia sinensis.</title>
        <authorList>
            <person name="Jia J."/>
        </authorList>
    </citation>
    <scope>NUCLEOTIDE SEQUENCE [LARGE SCALE GENOMIC DNA]</scope>
    <source>
        <strain evidence="2 3">WSL</strain>
    </source>
</reference>
<feature type="signal peptide" evidence="1">
    <location>
        <begin position="1"/>
        <end position="23"/>
    </location>
</feature>
<sequence length="215" mass="23450">MKNHRIAVTVCSILVLWLAYVSGQRPTVTRTTTSTTTKTETEYISTYALCASITTEVSAVVTNCRRRRNYWIDVPVYIALDEDADEQLNQFFQPSGTYGVEPTIGPGFKKDDEDNSGWLPDGWLAPSHPIQPSIMTPVTDGGVTEERAPEPIGFAAIAEAINNALIALGLANPTTTVTEIETNTKTTTKTTTTSTKTFYLSGCKPSPFPFTLCKS</sequence>
<evidence type="ECO:0000313" key="3">
    <source>
        <dbReference type="Proteomes" id="UP000820818"/>
    </source>
</evidence>
<feature type="chain" id="PRO_5042173162" evidence="1">
    <location>
        <begin position="24"/>
        <end position="215"/>
    </location>
</feature>
<evidence type="ECO:0000313" key="2">
    <source>
        <dbReference type="EMBL" id="KAI9563399.1"/>
    </source>
</evidence>
<name>A0AAD5Q0T9_9CRUS</name>
<organism evidence="2 3">
    <name type="scientific">Daphnia sinensis</name>
    <dbReference type="NCBI Taxonomy" id="1820382"/>
    <lineage>
        <taxon>Eukaryota</taxon>
        <taxon>Metazoa</taxon>
        <taxon>Ecdysozoa</taxon>
        <taxon>Arthropoda</taxon>
        <taxon>Crustacea</taxon>
        <taxon>Branchiopoda</taxon>
        <taxon>Diplostraca</taxon>
        <taxon>Cladocera</taxon>
        <taxon>Anomopoda</taxon>
        <taxon>Daphniidae</taxon>
        <taxon>Daphnia</taxon>
        <taxon>Daphnia similis group</taxon>
    </lineage>
</organism>
<proteinExistence type="predicted"/>
<dbReference type="EMBL" id="WJBH02000002">
    <property type="protein sequence ID" value="KAI9563399.1"/>
    <property type="molecule type" value="Genomic_DNA"/>
</dbReference>
<protein>
    <submittedName>
        <fullName evidence="2">Uncharacterized protein</fullName>
    </submittedName>
</protein>
<keyword evidence="3" id="KW-1185">Reference proteome</keyword>
<comment type="caution">
    <text evidence="2">The sequence shown here is derived from an EMBL/GenBank/DDBJ whole genome shotgun (WGS) entry which is preliminary data.</text>
</comment>
<gene>
    <name evidence="2" type="ORF">GHT06_010862</name>
</gene>
<dbReference type="AlphaFoldDB" id="A0AAD5Q0T9"/>
<dbReference type="Proteomes" id="UP000820818">
    <property type="component" value="Linkage Group LG2"/>
</dbReference>
<evidence type="ECO:0000256" key="1">
    <source>
        <dbReference type="SAM" id="SignalP"/>
    </source>
</evidence>
<accession>A0AAD5Q0T9</accession>